<feature type="domain" description="Zinc finger DksA/TraR C4-type" evidence="6">
    <location>
        <begin position="88"/>
        <end position="117"/>
    </location>
</feature>
<sequence>MTPQELKNLRESLVTEMGSLENQLGEFTSENPIIKGDRRSHFHETDPSDSPSDKAHSVTEFEEERAVEQNLELRLRQIRGTIKKIDDGTYGVCENCVLPIDARRLQVVSVARLCVDCSKKIRLA</sequence>
<evidence type="ECO:0000313" key="8">
    <source>
        <dbReference type="Proteomes" id="UP000177507"/>
    </source>
</evidence>
<keyword evidence="1" id="KW-0479">Metal-binding</keyword>
<dbReference type="AlphaFoldDB" id="A0A1F8EWZ6"/>
<dbReference type="STRING" id="1802668.A2831_01460"/>
<dbReference type="PROSITE" id="PS51128">
    <property type="entry name" value="ZF_DKSA_2"/>
    <property type="match status" value="1"/>
</dbReference>
<dbReference type="SUPFAM" id="SSF57716">
    <property type="entry name" value="Glucocorticoid receptor-like (DNA-binding domain)"/>
    <property type="match status" value="1"/>
</dbReference>
<feature type="zinc finger region" description="dksA C4-type" evidence="4">
    <location>
        <begin position="93"/>
        <end position="117"/>
    </location>
</feature>
<dbReference type="Pfam" id="PF01258">
    <property type="entry name" value="zf-dskA_traR"/>
    <property type="match status" value="1"/>
</dbReference>
<name>A0A1F8EWZ6_9BACT</name>
<dbReference type="Gene3D" id="1.20.120.910">
    <property type="entry name" value="DksA, coiled-coil domain"/>
    <property type="match status" value="1"/>
</dbReference>
<dbReference type="Proteomes" id="UP000177507">
    <property type="component" value="Unassembled WGS sequence"/>
</dbReference>
<reference evidence="7 8" key="1">
    <citation type="journal article" date="2016" name="Nat. Commun.">
        <title>Thousands of microbial genomes shed light on interconnected biogeochemical processes in an aquifer system.</title>
        <authorList>
            <person name="Anantharaman K."/>
            <person name="Brown C.T."/>
            <person name="Hug L.A."/>
            <person name="Sharon I."/>
            <person name="Castelle C.J."/>
            <person name="Probst A.J."/>
            <person name="Thomas B.C."/>
            <person name="Singh A."/>
            <person name="Wilkins M.J."/>
            <person name="Karaoz U."/>
            <person name="Brodie E.L."/>
            <person name="Williams K.H."/>
            <person name="Hubbard S.S."/>
            <person name="Banfield J.F."/>
        </authorList>
    </citation>
    <scope>NUCLEOTIDE SEQUENCE [LARGE SCALE GENOMIC DNA]</scope>
</reference>
<dbReference type="GO" id="GO:0008270">
    <property type="term" value="F:zinc ion binding"/>
    <property type="evidence" value="ECO:0007669"/>
    <property type="project" value="UniProtKB-KW"/>
</dbReference>
<evidence type="ECO:0000256" key="4">
    <source>
        <dbReference type="PROSITE-ProRule" id="PRU00510"/>
    </source>
</evidence>
<keyword evidence="3" id="KW-0862">Zinc</keyword>
<dbReference type="EMBL" id="MGJI01000009">
    <property type="protein sequence ID" value="OGN05387.1"/>
    <property type="molecule type" value="Genomic_DNA"/>
</dbReference>
<dbReference type="InterPro" id="IPR037187">
    <property type="entry name" value="DnaK_N"/>
</dbReference>
<keyword evidence="2" id="KW-0863">Zinc-finger</keyword>
<feature type="region of interest" description="Disordered" evidence="5">
    <location>
        <begin position="26"/>
        <end position="61"/>
    </location>
</feature>
<dbReference type="PANTHER" id="PTHR33823">
    <property type="entry name" value="RNA POLYMERASE-BINDING TRANSCRIPTION FACTOR DKSA-RELATED"/>
    <property type="match status" value="1"/>
</dbReference>
<accession>A0A1F8EWZ6</accession>
<evidence type="ECO:0000256" key="1">
    <source>
        <dbReference type="ARBA" id="ARBA00022723"/>
    </source>
</evidence>
<organism evidence="7 8">
    <name type="scientific">Candidatus Yanofskybacteria bacterium RIFCSPHIGHO2_01_FULL_44_17</name>
    <dbReference type="NCBI Taxonomy" id="1802668"/>
    <lineage>
        <taxon>Bacteria</taxon>
        <taxon>Candidatus Yanofskyibacteriota</taxon>
    </lineage>
</organism>
<dbReference type="SUPFAM" id="SSF109635">
    <property type="entry name" value="DnaK suppressor protein DksA, alpha-hairpin domain"/>
    <property type="match status" value="1"/>
</dbReference>
<evidence type="ECO:0000256" key="3">
    <source>
        <dbReference type="ARBA" id="ARBA00022833"/>
    </source>
</evidence>
<evidence type="ECO:0000259" key="6">
    <source>
        <dbReference type="Pfam" id="PF01258"/>
    </source>
</evidence>
<comment type="caution">
    <text evidence="7">The sequence shown here is derived from an EMBL/GenBank/DDBJ whole genome shotgun (WGS) entry which is preliminary data.</text>
</comment>
<evidence type="ECO:0000256" key="2">
    <source>
        <dbReference type="ARBA" id="ARBA00022771"/>
    </source>
</evidence>
<evidence type="ECO:0000256" key="5">
    <source>
        <dbReference type="SAM" id="MobiDB-lite"/>
    </source>
</evidence>
<feature type="compositionally biased region" description="Basic and acidic residues" evidence="5">
    <location>
        <begin position="35"/>
        <end position="61"/>
    </location>
</feature>
<dbReference type="InterPro" id="IPR000962">
    <property type="entry name" value="Znf_DskA_TraR"/>
</dbReference>
<proteinExistence type="predicted"/>
<protein>
    <recommendedName>
        <fullName evidence="6">Zinc finger DksA/TraR C4-type domain-containing protein</fullName>
    </recommendedName>
</protein>
<gene>
    <name evidence="7" type="ORF">A2831_01460</name>
</gene>
<evidence type="ECO:0000313" key="7">
    <source>
        <dbReference type="EMBL" id="OGN05387.1"/>
    </source>
</evidence>